<dbReference type="AlphaFoldDB" id="A0A8T5UTX9"/>
<comment type="caution">
    <text evidence="1">The sequence shown here is derived from an EMBL/GenBank/DDBJ whole genome shotgun (WGS) entry which is preliminary data.</text>
</comment>
<dbReference type="Pfam" id="PF02596">
    <property type="entry name" value="DUF169"/>
    <property type="match status" value="1"/>
</dbReference>
<dbReference type="InterPro" id="IPR003748">
    <property type="entry name" value="DUF169"/>
</dbReference>
<gene>
    <name evidence="1" type="ORF">K8N75_05110</name>
</gene>
<reference evidence="2" key="1">
    <citation type="journal article" date="2022" name="Microbiol. Resour. Announc.">
        <title>Draft Genome Sequence of a Methanogenic Archaeon from West Spitsbergen Permafrost.</title>
        <authorList>
            <person name="Trubitsyn V."/>
            <person name="Rivkina E."/>
            <person name="Shcherbakova V."/>
        </authorList>
    </citation>
    <scope>NUCLEOTIDE SEQUENCE [LARGE SCALE GENOMIC DNA]</scope>
    <source>
        <strain evidence="2">VT</strain>
    </source>
</reference>
<name>A0A8T5UTX9_9EURY</name>
<dbReference type="EMBL" id="JAIOUQ010000004">
    <property type="protein sequence ID" value="MBZ2165416.1"/>
    <property type="molecule type" value="Genomic_DNA"/>
</dbReference>
<keyword evidence="2" id="KW-1185">Reference proteome</keyword>
<proteinExistence type="predicted"/>
<accession>A0A8T5UTX9</accession>
<organism evidence="1 2">
    <name type="scientific">Methanobacterium spitsbergense</name>
    <dbReference type="NCBI Taxonomy" id="2874285"/>
    <lineage>
        <taxon>Archaea</taxon>
        <taxon>Methanobacteriati</taxon>
        <taxon>Methanobacteriota</taxon>
        <taxon>Methanomada group</taxon>
        <taxon>Methanobacteria</taxon>
        <taxon>Methanobacteriales</taxon>
        <taxon>Methanobacteriaceae</taxon>
        <taxon>Methanobacterium</taxon>
    </lineage>
</organism>
<evidence type="ECO:0000313" key="2">
    <source>
        <dbReference type="Proteomes" id="UP000825933"/>
    </source>
</evidence>
<evidence type="ECO:0000313" key="1">
    <source>
        <dbReference type="EMBL" id="MBZ2165416.1"/>
    </source>
</evidence>
<sequence>MYSKNHSMAAVDDKIPKLFLGKQSLRGCCLGGITWFGFGRISPFIKYFVSTGKKEFRNGDAEYLKASPEIMEKVQEAVGKITPPGKYLIISPLEEMEEDYDVKSVLCFGSGEQIRNLCSLIHFRLEDPFKSIIAPFGPSCATFVTYPAGMSEKAPKNTAFIGPVDPTGNSWFPTNYMALGIPIDMARDICNDLDDSFATKRPEVAYHDIRNDIKP</sequence>
<dbReference type="Proteomes" id="UP000825933">
    <property type="component" value="Unassembled WGS sequence"/>
</dbReference>
<protein>
    <submittedName>
        <fullName evidence="1">DUF169 domain-containing protein</fullName>
    </submittedName>
</protein>